<evidence type="ECO:0000313" key="3">
    <source>
        <dbReference type="EMBL" id="KAG0567478.1"/>
    </source>
</evidence>
<comment type="caution">
    <text evidence="3">The sequence shown here is derived from an EMBL/GenBank/DDBJ whole genome shotgun (WGS) entry which is preliminary data.</text>
</comment>
<protein>
    <submittedName>
        <fullName evidence="3">Uncharacterized protein</fullName>
    </submittedName>
</protein>
<dbReference type="AlphaFoldDB" id="A0A8T0HAS1"/>
<feature type="compositionally biased region" description="Polar residues" evidence="1">
    <location>
        <begin position="91"/>
        <end position="109"/>
    </location>
</feature>
<feature type="transmembrane region" description="Helical" evidence="2">
    <location>
        <begin position="54"/>
        <end position="80"/>
    </location>
</feature>
<sequence length="185" mass="20247">MEIGYRNGFHFQAGPRKLLASQEDRLPQPAPGPSAPCRDLKSGEIVSCNNPHTLVMVLAGMSCMMFLVTVALVLLCWSVVKQRRQRREQAANPTGSTLSQSATGHTATGHTVPVDSPEYDDAVLVQLPGDEKPQFFALPKPFLVDGEKDVDKLKIVDSEVDGKTRCEKEAESEPPEAPPDDRPRL</sequence>
<accession>A0A8T0HAS1</accession>
<keyword evidence="2" id="KW-0812">Transmembrane</keyword>
<evidence type="ECO:0000313" key="4">
    <source>
        <dbReference type="Proteomes" id="UP000822688"/>
    </source>
</evidence>
<dbReference type="EMBL" id="CM026428">
    <property type="protein sequence ID" value="KAG0567478.1"/>
    <property type="molecule type" value="Genomic_DNA"/>
</dbReference>
<evidence type="ECO:0000256" key="1">
    <source>
        <dbReference type="SAM" id="MobiDB-lite"/>
    </source>
</evidence>
<name>A0A8T0HAS1_CERPU</name>
<feature type="region of interest" description="Disordered" evidence="1">
    <location>
        <begin position="161"/>
        <end position="185"/>
    </location>
</feature>
<keyword evidence="4" id="KW-1185">Reference proteome</keyword>
<dbReference type="Proteomes" id="UP000822688">
    <property type="component" value="Chromosome 7"/>
</dbReference>
<reference evidence="3" key="1">
    <citation type="submission" date="2020-06" db="EMBL/GenBank/DDBJ databases">
        <title>WGS assembly of Ceratodon purpureus strain R40.</title>
        <authorList>
            <person name="Carey S.B."/>
            <person name="Jenkins J."/>
            <person name="Shu S."/>
            <person name="Lovell J.T."/>
            <person name="Sreedasyam A."/>
            <person name="Maumus F."/>
            <person name="Tiley G.P."/>
            <person name="Fernandez-Pozo N."/>
            <person name="Barry K."/>
            <person name="Chen C."/>
            <person name="Wang M."/>
            <person name="Lipzen A."/>
            <person name="Daum C."/>
            <person name="Saski C.A."/>
            <person name="Payton A.C."/>
            <person name="Mcbreen J.C."/>
            <person name="Conrad R.E."/>
            <person name="Kollar L.M."/>
            <person name="Olsson S."/>
            <person name="Huttunen S."/>
            <person name="Landis J.B."/>
            <person name="Wickett N.J."/>
            <person name="Johnson M.G."/>
            <person name="Rensing S.A."/>
            <person name="Grimwood J."/>
            <person name="Schmutz J."/>
            <person name="Mcdaniel S.F."/>
        </authorList>
    </citation>
    <scope>NUCLEOTIDE SEQUENCE</scope>
    <source>
        <strain evidence="3">R40</strain>
    </source>
</reference>
<evidence type="ECO:0000256" key="2">
    <source>
        <dbReference type="SAM" id="Phobius"/>
    </source>
</evidence>
<keyword evidence="2" id="KW-0472">Membrane</keyword>
<organism evidence="3 4">
    <name type="scientific">Ceratodon purpureus</name>
    <name type="common">Fire moss</name>
    <name type="synonym">Dicranum purpureum</name>
    <dbReference type="NCBI Taxonomy" id="3225"/>
    <lineage>
        <taxon>Eukaryota</taxon>
        <taxon>Viridiplantae</taxon>
        <taxon>Streptophyta</taxon>
        <taxon>Embryophyta</taxon>
        <taxon>Bryophyta</taxon>
        <taxon>Bryophytina</taxon>
        <taxon>Bryopsida</taxon>
        <taxon>Dicranidae</taxon>
        <taxon>Pseudoditrichales</taxon>
        <taxon>Ditrichaceae</taxon>
        <taxon>Ceratodon</taxon>
    </lineage>
</organism>
<feature type="region of interest" description="Disordered" evidence="1">
    <location>
        <begin position="87"/>
        <end position="117"/>
    </location>
</feature>
<proteinExistence type="predicted"/>
<feature type="compositionally biased region" description="Basic and acidic residues" evidence="1">
    <location>
        <begin position="161"/>
        <end position="171"/>
    </location>
</feature>
<gene>
    <name evidence="3" type="ORF">KC19_7G137700</name>
</gene>
<keyword evidence="2" id="KW-1133">Transmembrane helix</keyword>